<dbReference type="SUPFAM" id="SSF52499">
    <property type="entry name" value="Isochorismatase-like hydrolases"/>
    <property type="match status" value="1"/>
</dbReference>
<dbReference type="Pfam" id="PF00857">
    <property type="entry name" value="Isochorismatase"/>
    <property type="match status" value="1"/>
</dbReference>
<protein>
    <recommendedName>
        <fullName evidence="3">Isochorismatase-like domain-containing protein</fullName>
    </recommendedName>
</protein>
<dbReference type="Proteomes" id="UP001303373">
    <property type="component" value="Chromosome 10"/>
</dbReference>
<keyword evidence="2" id="KW-0378">Hydrolase</keyword>
<dbReference type="InterPro" id="IPR050272">
    <property type="entry name" value="Isochorismatase-like_hydrls"/>
</dbReference>
<keyword evidence="5" id="KW-1185">Reference proteome</keyword>
<feature type="domain" description="Isochorismatase-like" evidence="3">
    <location>
        <begin position="22"/>
        <end position="162"/>
    </location>
</feature>
<dbReference type="InterPro" id="IPR036380">
    <property type="entry name" value="Isochorismatase-like_sf"/>
</dbReference>
<dbReference type="AlphaFoldDB" id="A0AAQ3MB03"/>
<dbReference type="GO" id="GO:0016787">
    <property type="term" value="F:hydrolase activity"/>
    <property type="evidence" value="ECO:0007669"/>
    <property type="project" value="UniProtKB-KW"/>
</dbReference>
<evidence type="ECO:0000256" key="1">
    <source>
        <dbReference type="ARBA" id="ARBA00006336"/>
    </source>
</evidence>
<comment type="similarity">
    <text evidence="1">Belongs to the isochorismatase family.</text>
</comment>
<dbReference type="PANTHER" id="PTHR43540">
    <property type="entry name" value="PEROXYUREIDOACRYLATE/UREIDOACRYLATE AMIDOHYDROLASE-RELATED"/>
    <property type="match status" value="1"/>
</dbReference>
<sequence>MTASFRELIGVGPSTASPSDSTLVIIDAQNEYAEGKLQVSNAPESRKAIASLLQKYRDANGKVVHVKHVVPDGAPVFTPNTKLAEEFEELTPKTGEKVIEKIHPSSFADTKLHEHLQAGGDKKIVLTGYMAHVCVSTTARDAARLGYDTLIAQDAVGDRDIPGASGADVTKMVMHELGDAFATIVQSKDIK</sequence>
<evidence type="ECO:0000313" key="5">
    <source>
        <dbReference type="Proteomes" id="UP001303373"/>
    </source>
</evidence>
<gene>
    <name evidence="4" type="ORF">R9X50_00612800</name>
</gene>
<name>A0AAQ3MB03_9PEZI</name>
<dbReference type="EMBL" id="CP138589">
    <property type="protein sequence ID" value="WPH03251.1"/>
    <property type="molecule type" value="Genomic_DNA"/>
</dbReference>
<accession>A0AAQ3MB03</accession>
<organism evidence="4 5">
    <name type="scientific">Acrodontium crateriforme</name>
    <dbReference type="NCBI Taxonomy" id="150365"/>
    <lineage>
        <taxon>Eukaryota</taxon>
        <taxon>Fungi</taxon>
        <taxon>Dikarya</taxon>
        <taxon>Ascomycota</taxon>
        <taxon>Pezizomycotina</taxon>
        <taxon>Dothideomycetes</taxon>
        <taxon>Dothideomycetidae</taxon>
        <taxon>Mycosphaerellales</taxon>
        <taxon>Teratosphaeriaceae</taxon>
        <taxon>Acrodontium</taxon>
    </lineage>
</organism>
<reference evidence="4 5" key="1">
    <citation type="submission" date="2023-11" db="EMBL/GenBank/DDBJ databases">
        <title>An acidophilic fungus is an integral part of prey digestion in a carnivorous sundew plant.</title>
        <authorList>
            <person name="Tsai I.J."/>
        </authorList>
    </citation>
    <scope>NUCLEOTIDE SEQUENCE [LARGE SCALE GENOMIC DNA]</scope>
    <source>
        <strain evidence="4">169a</strain>
    </source>
</reference>
<evidence type="ECO:0000256" key="2">
    <source>
        <dbReference type="ARBA" id="ARBA00022801"/>
    </source>
</evidence>
<evidence type="ECO:0000313" key="4">
    <source>
        <dbReference type="EMBL" id="WPH03251.1"/>
    </source>
</evidence>
<dbReference type="PANTHER" id="PTHR43540:SF15">
    <property type="entry name" value="BLR5631 PROTEIN"/>
    <property type="match status" value="1"/>
</dbReference>
<dbReference type="Gene3D" id="3.40.50.850">
    <property type="entry name" value="Isochorismatase-like"/>
    <property type="match status" value="1"/>
</dbReference>
<evidence type="ECO:0000259" key="3">
    <source>
        <dbReference type="Pfam" id="PF00857"/>
    </source>
</evidence>
<dbReference type="InterPro" id="IPR000868">
    <property type="entry name" value="Isochorismatase-like_dom"/>
</dbReference>
<proteinExistence type="inferred from homology"/>